<organism evidence="2">
    <name type="scientific">viral metagenome</name>
    <dbReference type="NCBI Taxonomy" id="1070528"/>
    <lineage>
        <taxon>unclassified sequences</taxon>
        <taxon>metagenomes</taxon>
        <taxon>organismal metagenomes</taxon>
    </lineage>
</organism>
<feature type="region of interest" description="Disordered" evidence="1">
    <location>
        <begin position="274"/>
        <end position="297"/>
    </location>
</feature>
<evidence type="ECO:0000256" key="1">
    <source>
        <dbReference type="SAM" id="MobiDB-lite"/>
    </source>
</evidence>
<sequence length="297" mass="35032">MLKQIQKQIQIYKGELFRKSSGLKSNKKKVVVFDLDETIGSFADLEILWSSLCELDVFEQTQESFNHLLDLYPEFLRYGILNILDFLHYKKMKGFCYKLFIYTNNRFPKSWTTMIIRYLEKKQNTPRLFDQLICAFKINDCIVEPKRTTHSKTHGDLIRCSLLPKTSEICFIDDKYFDNMTGGCVYYIQPKPYNHMMLTKDIIERLCKSNLISHSSLTRSAFSRLLMDKFSNFNTIAKSDEEIAIDRSVSQKLMFHIQDFFRLTTSSNRTQKMRNYSVGKFTRKRTRSTSSSHVHTP</sequence>
<feature type="compositionally biased region" description="Low complexity" evidence="1">
    <location>
        <begin position="288"/>
        <end position="297"/>
    </location>
</feature>
<reference evidence="2" key="1">
    <citation type="journal article" date="2020" name="Nature">
        <title>Giant virus diversity and host interactions through global metagenomics.</title>
        <authorList>
            <person name="Schulz F."/>
            <person name="Roux S."/>
            <person name="Paez-Espino D."/>
            <person name="Jungbluth S."/>
            <person name="Walsh D.A."/>
            <person name="Denef V.J."/>
            <person name="McMahon K.D."/>
            <person name="Konstantinidis K.T."/>
            <person name="Eloe-Fadrosh E.A."/>
            <person name="Kyrpides N.C."/>
            <person name="Woyke T."/>
        </authorList>
    </citation>
    <scope>NUCLEOTIDE SEQUENCE</scope>
    <source>
        <strain evidence="2">GVMAG-M-3300009180-1</strain>
    </source>
</reference>
<evidence type="ECO:0000313" key="2">
    <source>
        <dbReference type="EMBL" id="QHT34972.1"/>
    </source>
</evidence>
<dbReference type="InterPro" id="IPR036412">
    <property type="entry name" value="HAD-like_sf"/>
</dbReference>
<name>A0A6C0F1Q5_9ZZZZ</name>
<proteinExistence type="predicted"/>
<protein>
    <recommendedName>
        <fullName evidence="3">FCP1 homology domain-containing protein</fullName>
    </recommendedName>
</protein>
<dbReference type="SUPFAM" id="SSF56784">
    <property type="entry name" value="HAD-like"/>
    <property type="match status" value="1"/>
</dbReference>
<evidence type="ECO:0008006" key="3">
    <source>
        <dbReference type="Google" id="ProtNLM"/>
    </source>
</evidence>
<dbReference type="AlphaFoldDB" id="A0A6C0F1Q5"/>
<dbReference type="EMBL" id="MN739011">
    <property type="protein sequence ID" value="QHT34972.1"/>
    <property type="molecule type" value="Genomic_DNA"/>
</dbReference>
<accession>A0A6C0F1Q5</accession>